<organism evidence="2">
    <name type="scientific">Timema cristinae</name>
    <name type="common">Walking stick</name>
    <dbReference type="NCBI Taxonomy" id="61476"/>
    <lineage>
        <taxon>Eukaryota</taxon>
        <taxon>Metazoa</taxon>
        <taxon>Ecdysozoa</taxon>
        <taxon>Arthropoda</taxon>
        <taxon>Hexapoda</taxon>
        <taxon>Insecta</taxon>
        <taxon>Pterygota</taxon>
        <taxon>Neoptera</taxon>
        <taxon>Polyneoptera</taxon>
        <taxon>Phasmatodea</taxon>
        <taxon>Timematodea</taxon>
        <taxon>Timematoidea</taxon>
        <taxon>Timematidae</taxon>
        <taxon>Timema</taxon>
    </lineage>
</organism>
<keyword evidence="1" id="KW-0732">Signal</keyword>
<evidence type="ECO:0000256" key="1">
    <source>
        <dbReference type="SAM" id="SignalP"/>
    </source>
</evidence>
<reference evidence="2" key="1">
    <citation type="submission" date="2020-11" db="EMBL/GenBank/DDBJ databases">
        <authorList>
            <person name="Tran Van P."/>
        </authorList>
    </citation>
    <scope>NUCLEOTIDE SEQUENCE</scope>
</reference>
<evidence type="ECO:0000313" key="2">
    <source>
        <dbReference type="EMBL" id="CAD7410126.1"/>
    </source>
</evidence>
<protein>
    <submittedName>
        <fullName evidence="2">Uncharacterized protein</fullName>
    </submittedName>
</protein>
<dbReference type="AlphaFoldDB" id="A0A7R9D8K8"/>
<feature type="signal peptide" evidence="1">
    <location>
        <begin position="1"/>
        <end position="18"/>
    </location>
</feature>
<proteinExistence type="predicted"/>
<feature type="chain" id="PRO_5030934592" evidence="1">
    <location>
        <begin position="19"/>
        <end position="81"/>
    </location>
</feature>
<name>A0A7R9D8K8_TIMCR</name>
<dbReference type="EMBL" id="OC321465">
    <property type="protein sequence ID" value="CAD7410126.1"/>
    <property type="molecule type" value="Genomic_DNA"/>
</dbReference>
<sequence length="81" mass="7808">MKTTAVIVLVVCAGLSSAGVLPAPLALPYAVAPVGTSYTAHAINHAVAVPAAAPLIAAPGPLYAAHAAYSAYPAPAAYIAG</sequence>
<accession>A0A7R9D8K8</accession>
<gene>
    <name evidence="2" type="ORF">TCEB3V08_LOCUS10337</name>
</gene>